<comment type="catalytic activity">
    <reaction evidence="7 9 10">
        <text>2-(2-carboxy-4-methylthiazol-5-yl)ethyl phosphate + 4-amino-2-methyl-5-(diphosphooxymethyl)pyrimidine + 2 H(+) = thiamine phosphate + CO2 + diphosphate</text>
        <dbReference type="Rhea" id="RHEA:47848"/>
        <dbReference type="ChEBI" id="CHEBI:15378"/>
        <dbReference type="ChEBI" id="CHEBI:16526"/>
        <dbReference type="ChEBI" id="CHEBI:33019"/>
        <dbReference type="ChEBI" id="CHEBI:37575"/>
        <dbReference type="ChEBI" id="CHEBI:57841"/>
        <dbReference type="ChEBI" id="CHEBI:62890"/>
        <dbReference type="EC" id="2.5.1.3"/>
    </reaction>
</comment>
<evidence type="ECO:0000256" key="6">
    <source>
        <dbReference type="ARBA" id="ARBA00047334"/>
    </source>
</evidence>
<dbReference type="GO" id="GO:0005737">
    <property type="term" value="C:cytoplasm"/>
    <property type="evidence" value="ECO:0007669"/>
    <property type="project" value="TreeGrafter"/>
</dbReference>
<dbReference type="CDD" id="cd00564">
    <property type="entry name" value="TMP_TenI"/>
    <property type="match status" value="1"/>
</dbReference>
<evidence type="ECO:0000256" key="9">
    <source>
        <dbReference type="HAMAP-Rule" id="MF_00097"/>
    </source>
</evidence>
<feature type="binding site" evidence="9">
    <location>
        <position position="110"/>
    </location>
    <ligand>
        <name>4-amino-2-methyl-5-(diphosphooxymethyl)pyrimidine</name>
        <dbReference type="ChEBI" id="CHEBI:57841"/>
    </ligand>
</feature>
<proteinExistence type="inferred from homology"/>
<dbReference type="NCBIfam" id="TIGR00693">
    <property type="entry name" value="thiE"/>
    <property type="match status" value="1"/>
</dbReference>
<feature type="binding site" evidence="9">
    <location>
        <position position="73"/>
    </location>
    <ligand>
        <name>Mg(2+)</name>
        <dbReference type="ChEBI" id="CHEBI:18420"/>
    </ligand>
</feature>
<dbReference type="InterPro" id="IPR034291">
    <property type="entry name" value="TMP_synthase"/>
</dbReference>
<accession>A0A1H0UZM7</accession>
<dbReference type="Proteomes" id="UP000198860">
    <property type="component" value="Unassembled WGS sequence"/>
</dbReference>
<evidence type="ECO:0000256" key="4">
    <source>
        <dbReference type="ARBA" id="ARBA00022842"/>
    </source>
</evidence>
<dbReference type="GO" id="GO:0004789">
    <property type="term" value="F:thiamine-phosphate diphosphorylase activity"/>
    <property type="evidence" value="ECO:0007669"/>
    <property type="project" value="UniProtKB-UniRule"/>
</dbReference>
<dbReference type="Pfam" id="PF02581">
    <property type="entry name" value="TMP-TENI"/>
    <property type="match status" value="1"/>
</dbReference>
<dbReference type="EMBL" id="FNIZ01000029">
    <property type="protein sequence ID" value="SDP71531.1"/>
    <property type="molecule type" value="Genomic_DNA"/>
</dbReference>
<evidence type="ECO:0000256" key="11">
    <source>
        <dbReference type="RuleBase" id="RU004253"/>
    </source>
</evidence>
<dbReference type="PANTHER" id="PTHR20857">
    <property type="entry name" value="THIAMINE-PHOSPHATE PYROPHOSPHORYLASE"/>
    <property type="match status" value="1"/>
</dbReference>
<comment type="cofactor">
    <cofactor evidence="9">
        <name>Mg(2+)</name>
        <dbReference type="ChEBI" id="CHEBI:18420"/>
    </cofactor>
    <text evidence="9">Binds 1 Mg(2+) ion per subunit.</text>
</comment>
<comment type="function">
    <text evidence="9">Condenses 4-methyl-5-(beta-hydroxyethyl)thiazole monophosphate (THZ-P) and 2-methyl-4-amino-5-hydroxymethyl pyrimidine pyrophosphate (HMP-PP) to form thiamine monophosphate (TMP).</text>
</comment>
<gene>
    <name evidence="9" type="primary">thiE</name>
    <name evidence="13" type="ORF">SAMN05421677_12944</name>
</gene>
<evidence type="ECO:0000256" key="3">
    <source>
        <dbReference type="ARBA" id="ARBA00022723"/>
    </source>
</evidence>
<feature type="binding site" evidence="9">
    <location>
        <position position="92"/>
    </location>
    <ligand>
        <name>Mg(2+)</name>
        <dbReference type="ChEBI" id="CHEBI:18420"/>
    </ligand>
</feature>
<dbReference type="EC" id="2.5.1.3" evidence="9"/>
<keyword evidence="4 9" id="KW-0460">Magnesium</keyword>
<evidence type="ECO:0000256" key="8">
    <source>
        <dbReference type="ARBA" id="ARBA00047883"/>
    </source>
</evidence>
<feature type="binding site" evidence="9">
    <location>
        <begin position="188"/>
        <end position="189"/>
    </location>
    <ligand>
        <name>2-[(2R,5Z)-2-carboxy-4-methylthiazol-5(2H)-ylidene]ethyl phosphate</name>
        <dbReference type="ChEBI" id="CHEBI:62899"/>
    </ligand>
</feature>
<feature type="binding site" evidence="9">
    <location>
        <begin position="37"/>
        <end position="41"/>
    </location>
    <ligand>
        <name>4-amino-2-methyl-5-(diphosphooxymethyl)pyrimidine</name>
        <dbReference type="ChEBI" id="CHEBI:57841"/>
    </ligand>
</feature>
<evidence type="ECO:0000256" key="2">
    <source>
        <dbReference type="ARBA" id="ARBA00022679"/>
    </source>
</evidence>
<comment type="catalytic activity">
    <reaction evidence="8 9 10">
        <text>2-[(2R,5Z)-2-carboxy-4-methylthiazol-5(2H)-ylidene]ethyl phosphate + 4-amino-2-methyl-5-(diphosphooxymethyl)pyrimidine + 2 H(+) = thiamine phosphate + CO2 + diphosphate</text>
        <dbReference type="Rhea" id="RHEA:47844"/>
        <dbReference type="ChEBI" id="CHEBI:15378"/>
        <dbReference type="ChEBI" id="CHEBI:16526"/>
        <dbReference type="ChEBI" id="CHEBI:33019"/>
        <dbReference type="ChEBI" id="CHEBI:37575"/>
        <dbReference type="ChEBI" id="CHEBI:57841"/>
        <dbReference type="ChEBI" id="CHEBI:62899"/>
        <dbReference type="EC" id="2.5.1.3"/>
    </reaction>
</comment>
<dbReference type="SUPFAM" id="SSF51391">
    <property type="entry name" value="Thiamin phosphate synthase"/>
    <property type="match status" value="1"/>
</dbReference>
<dbReference type="HAMAP" id="MF_00097">
    <property type="entry name" value="TMP_synthase"/>
    <property type="match status" value="1"/>
</dbReference>
<feature type="binding site" evidence="9">
    <location>
        <position position="72"/>
    </location>
    <ligand>
        <name>4-amino-2-methyl-5-(diphosphooxymethyl)pyrimidine</name>
        <dbReference type="ChEBI" id="CHEBI:57841"/>
    </ligand>
</feature>
<feature type="binding site" evidence="9">
    <location>
        <begin position="136"/>
        <end position="138"/>
    </location>
    <ligand>
        <name>2-[(2R,5Z)-2-carboxy-4-methylthiazol-5(2H)-ylidene]ethyl phosphate</name>
        <dbReference type="ChEBI" id="CHEBI:62899"/>
    </ligand>
</feature>
<keyword evidence="14" id="KW-1185">Reference proteome</keyword>
<dbReference type="AlphaFoldDB" id="A0A1H0UZM7"/>
<dbReference type="InterPro" id="IPR036206">
    <property type="entry name" value="ThiamineP_synth_sf"/>
</dbReference>
<evidence type="ECO:0000313" key="13">
    <source>
        <dbReference type="EMBL" id="SDP71531.1"/>
    </source>
</evidence>
<protein>
    <recommendedName>
        <fullName evidence="9">Thiamine-phosphate synthase</fullName>
        <shortName evidence="9">TP synthase</shortName>
        <shortName evidence="9">TPS</shortName>
        <ecNumber evidence="9">2.5.1.3</ecNumber>
    </recommendedName>
    <alternativeName>
        <fullName evidence="9">Thiamine-phosphate pyrophosphorylase</fullName>
        <shortName evidence="9">TMP pyrophosphorylase</shortName>
        <shortName evidence="9">TMP-PPase</shortName>
    </alternativeName>
</protein>
<reference evidence="14" key="1">
    <citation type="submission" date="2016-10" db="EMBL/GenBank/DDBJ databases">
        <authorList>
            <person name="Varghese N."/>
            <person name="Submissions S."/>
        </authorList>
    </citation>
    <scope>NUCLEOTIDE SEQUENCE [LARGE SCALE GENOMIC DNA]</scope>
    <source>
        <strain evidence="14">CGMCC 1.3703</strain>
    </source>
</reference>
<dbReference type="GO" id="GO:0009229">
    <property type="term" value="P:thiamine diphosphate biosynthetic process"/>
    <property type="evidence" value="ECO:0007669"/>
    <property type="project" value="UniProtKB-UniRule"/>
</dbReference>
<dbReference type="UniPathway" id="UPA00060">
    <property type="reaction ID" value="UER00141"/>
</dbReference>
<evidence type="ECO:0000256" key="10">
    <source>
        <dbReference type="RuleBase" id="RU003826"/>
    </source>
</evidence>
<evidence type="ECO:0000313" key="14">
    <source>
        <dbReference type="Proteomes" id="UP000198860"/>
    </source>
</evidence>
<comment type="pathway">
    <text evidence="1 9 11">Cofactor biosynthesis; thiamine diphosphate biosynthesis; thiamine phosphate from 4-amino-2-methyl-5-diphosphomethylpyrimidine and 4-methyl-5-(2-phosphoethyl)-thiazole: step 1/1.</text>
</comment>
<dbReference type="GO" id="GO:0000287">
    <property type="term" value="F:magnesium ion binding"/>
    <property type="evidence" value="ECO:0007669"/>
    <property type="project" value="UniProtKB-UniRule"/>
</dbReference>
<dbReference type="STRING" id="240303.SAMN05421677_12944"/>
<keyword evidence="3 9" id="KW-0479">Metal-binding</keyword>
<evidence type="ECO:0000256" key="7">
    <source>
        <dbReference type="ARBA" id="ARBA00047851"/>
    </source>
</evidence>
<comment type="catalytic activity">
    <reaction evidence="6 9 10">
        <text>4-methyl-5-(2-phosphooxyethyl)-thiazole + 4-amino-2-methyl-5-(diphosphooxymethyl)pyrimidine + H(+) = thiamine phosphate + diphosphate</text>
        <dbReference type="Rhea" id="RHEA:22328"/>
        <dbReference type="ChEBI" id="CHEBI:15378"/>
        <dbReference type="ChEBI" id="CHEBI:33019"/>
        <dbReference type="ChEBI" id="CHEBI:37575"/>
        <dbReference type="ChEBI" id="CHEBI:57841"/>
        <dbReference type="ChEBI" id="CHEBI:58296"/>
        <dbReference type="EC" id="2.5.1.3"/>
    </reaction>
</comment>
<feature type="binding site" evidence="9">
    <location>
        <position position="139"/>
    </location>
    <ligand>
        <name>4-amino-2-methyl-5-(diphosphooxymethyl)pyrimidine</name>
        <dbReference type="ChEBI" id="CHEBI:57841"/>
    </ligand>
</feature>
<feature type="binding site" evidence="9">
    <location>
        <position position="168"/>
    </location>
    <ligand>
        <name>2-[(2R,5Z)-2-carboxy-4-methylthiazol-5(2H)-ylidene]ethyl phosphate</name>
        <dbReference type="ChEBI" id="CHEBI:62899"/>
    </ligand>
</feature>
<dbReference type="FunFam" id="3.20.20.70:FF:000096">
    <property type="entry name" value="Thiamine-phosphate synthase"/>
    <property type="match status" value="1"/>
</dbReference>
<evidence type="ECO:0000256" key="5">
    <source>
        <dbReference type="ARBA" id="ARBA00022977"/>
    </source>
</evidence>
<comment type="similarity">
    <text evidence="9 10">Belongs to the thiamine-phosphate synthase family.</text>
</comment>
<name>A0A1H0UZM7_HALAD</name>
<feature type="domain" description="Thiamine phosphate synthase/TenI" evidence="12">
    <location>
        <begin position="9"/>
        <end position="191"/>
    </location>
</feature>
<sequence length="204" mass="21971">MKASTLRKYFVMGSQNCNKDPLSILDEAIKAGITCFQYREKGEGALTGEAKYSLGHKLRQRCAEAGILFIVNDDVELFDVLKADGIHVGQSDRSVNEIRSNYPDTIIGLSVSDRTELEQSPVNLVDYLGVGPMYRTTTKTDANPVAGPEWVKIVKREYPNMPVVGIGGIHPGNAGKVIEAGADGVAVISAITQAVDMSSVVKSL</sequence>
<dbReference type="InterPro" id="IPR013785">
    <property type="entry name" value="Aldolase_TIM"/>
</dbReference>
<evidence type="ECO:0000259" key="12">
    <source>
        <dbReference type="Pfam" id="PF02581"/>
    </source>
</evidence>
<dbReference type="InterPro" id="IPR022998">
    <property type="entry name" value="ThiamineP_synth_TenI"/>
</dbReference>
<keyword evidence="5 9" id="KW-0784">Thiamine biosynthesis</keyword>
<dbReference type="RefSeq" id="WP_089654699.1">
    <property type="nucleotide sequence ID" value="NZ_FNIZ01000029.1"/>
</dbReference>
<dbReference type="OrthoDB" id="9812206at2"/>
<dbReference type="PANTHER" id="PTHR20857:SF15">
    <property type="entry name" value="THIAMINE-PHOSPHATE SYNTHASE"/>
    <property type="match status" value="1"/>
</dbReference>
<dbReference type="Gene3D" id="3.20.20.70">
    <property type="entry name" value="Aldolase class I"/>
    <property type="match status" value="1"/>
</dbReference>
<keyword evidence="2 9" id="KW-0808">Transferase</keyword>
<dbReference type="GO" id="GO:0009228">
    <property type="term" value="P:thiamine biosynthetic process"/>
    <property type="evidence" value="ECO:0007669"/>
    <property type="project" value="UniProtKB-KW"/>
</dbReference>
<evidence type="ECO:0000256" key="1">
    <source>
        <dbReference type="ARBA" id="ARBA00005165"/>
    </source>
</evidence>
<organism evidence="13 14">
    <name type="scientific">Halobacillus aidingensis</name>
    <dbReference type="NCBI Taxonomy" id="240303"/>
    <lineage>
        <taxon>Bacteria</taxon>
        <taxon>Bacillati</taxon>
        <taxon>Bacillota</taxon>
        <taxon>Bacilli</taxon>
        <taxon>Bacillales</taxon>
        <taxon>Bacillaceae</taxon>
        <taxon>Halobacillus</taxon>
    </lineage>
</organism>